<dbReference type="AlphaFoldDB" id="A0A0K0D6D8"/>
<dbReference type="InterPro" id="IPR006816">
    <property type="entry name" value="ELMO_dom"/>
</dbReference>
<name>A0A0K0D6D8_ANGCA</name>
<proteinExistence type="predicted"/>
<accession>A0A0K0D6D8</accession>
<dbReference type="PANTHER" id="PTHR12771:SF51">
    <property type="entry name" value="LD01482P"/>
    <property type="match status" value="1"/>
</dbReference>
<keyword evidence="2" id="KW-1185">Reference proteome</keyword>
<dbReference type="PROSITE" id="PS51335">
    <property type="entry name" value="ELMO"/>
    <property type="match status" value="1"/>
</dbReference>
<evidence type="ECO:0000313" key="3">
    <source>
        <dbReference type="WBParaSite" id="ACAC_0000563301-mRNA-1"/>
    </source>
</evidence>
<protein>
    <submittedName>
        <fullName evidence="3">ELMO domain-containing protein</fullName>
    </submittedName>
</protein>
<dbReference type="Proteomes" id="UP000035642">
    <property type="component" value="Unassembled WGS sequence"/>
</dbReference>
<sequence length="175" mass="20450">MKSQNLNEYVGMIGTNTRREGLRLRKNFRSIENSDRILKREVDPACVPMRLVRQTKFDNTETFLSAYNTLYEQVEALRAEKYDSGNQTHVEKMLELWRLLRPDDHISSCSGRHWRIIGFQSDDPSRDFRGMGILSLEQLIYMAKFEPKRTRSILLLSNHPRIGFPLVITDVCGED</sequence>
<dbReference type="WBParaSite" id="ACAC_0000563301-mRNA-1">
    <property type="protein sequence ID" value="ACAC_0000563301-mRNA-1"/>
    <property type="gene ID" value="ACAC_0000563301"/>
</dbReference>
<dbReference type="PANTHER" id="PTHR12771">
    <property type="entry name" value="ENGULFMENT AND CELL MOTILITY"/>
    <property type="match status" value="1"/>
</dbReference>
<reference evidence="3" key="2">
    <citation type="submission" date="2017-02" db="UniProtKB">
        <authorList>
            <consortium name="WormBaseParasite"/>
        </authorList>
    </citation>
    <scope>IDENTIFICATION</scope>
</reference>
<evidence type="ECO:0000313" key="2">
    <source>
        <dbReference type="Proteomes" id="UP000035642"/>
    </source>
</evidence>
<dbReference type="InterPro" id="IPR050868">
    <property type="entry name" value="ELMO_domain-containing"/>
</dbReference>
<reference evidence="2" key="1">
    <citation type="submission" date="2012-09" db="EMBL/GenBank/DDBJ databases">
        <authorList>
            <person name="Martin A.A."/>
        </authorList>
    </citation>
    <scope>NUCLEOTIDE SEQUENCE</scope>
</reference>
<feature type="domain" description="ELMO" evidence="1">
    <location>
        <begin position="88"/>
        <end position="175"/>
    </location>
</feature>
<dbReference type="STRING" id="6313.A0A0K0D6D8"/>
<evidence type="ECO:0000259" key="1">
    <source>
        <dbReference type="PROSITE" id="PS51335"/>
    </source>
</evidence>
<organism evidence="2 3">
    <name type="scientific">Angiostrongylus cantonensis</name>
    <name type="common">Rat lungworm</name>
    <dbReference type="NCBI Taxonomy" id="6313"/>
    <lineage>
        <taxon>Eukaryota</taxon>
        <taxon>Metazoa</taxon>
        <taxon>Ecdysozoa</taxon>
        <taxon>Nematoda</taxon>
        <taxon>Chromadorea</taxon>
        <taxon>Rhabditida</taxon>
        <taxon>Rhabditina</taxon>
        <taxon>Rhabditomorpha</taxon>
        <taxon>Strongyloidea</taxon>
        <taxon>Metastrongylidae</taxon>
        <taxon>Angiostrongylus</taxon>
    </lineage>
</organism>
<dbReference type="Pfam" id="PF04727">
    <property type="entry name" value="ELMO_CED12"/>
    <property type="match status" value="1"/>
</dbReference>
<dbReference type="GO" id="GO:0005096">
    <property type="term" value="F:GTPase activator activity"/>
    <property type="evidence" value="ECO:0007669"/>
    <property type="project" value="TreeGrafter"/>
</dbReference>